<gene>
    <name evidence="1" type="ORF">METZ01_LOCUS440236</name>
</gene>
<sequence length="222" mass="25942">MNEDKFIKKFCKKPFPISALSHPGNDFYDFLGMLHILLVKNHEKKFHITGGRKRNVLRVANDLKIYCNRLNRPFFLDKYQSGIIDKQILDLLIKTKNNDAYDLCFAMNEKSITELSGVPLTHSGLGTLFEYPKCCVDWFVQSTWEDREIAYNYVKDHGWASTNEEWIAGIYNCAGKWWHDVPELVQRRKKIALKNNLKVREKFPFVERQSCDNCVDNANSPT</sequence>
<organism evidence="1">
    <name type="scientific">marine metagenome</name>
    <dbReference type="NCBI Taxonomy" id="408172"/>
    <lineage>
        <taxon>unclassified sequences</taxon>
        <taxon>metagenomes</taxon>
        <taxon>ecological metagenomes</taxon>
    </lineage>
</organism>
<dbReference type="EMBL" id="UINC01178947">
    <property type="protein sequence ID" value="SVD87382.1"/>
    <property type="molecule type" value="Genomic_DNA"/>
</dbReference>
<proteinExistence type="predicted"/>
<dbReference type="AlphaFoldDB" id="A0A382YVV4"/>
<accession>A0A382YVV4</accession>
<protein>
    <submittedName>
        <fullName evidence="1">Uncharacterized protein</fullName>
    </submittedName>
</protein>
<feature type="non-terminal residue" evidence="1">
    <location>
        <position position="222"/>
    </location>
</feature>
<reference evidence="1" key="1">
    <citation type="submission" date="2018-05" db="EMBL/GenBank/DDBJ databases">
        <authorList>
            <person name="Lanie J.A."/>
            <person name="Ng W.-L."/>
            <person name="Kazmierczak K.M."/>
            <person name="Andrzejewski T.M."/>
            <person name="Davidsen T.M."/>
            <person name="Wayne K.J."/>
            <person name="Tettelin H."/>
            <person name="Glass J.I."/>
            <person name="Rusch D."/>
            <person name="Podicherti R."/>
            <person name="Tsui H.-C.T."/>
            <person name="Winkler M.E."/>
        </authorList>
    </citation>
    <scope>NUCLEOTIDE SEQUENCE</scope>
</reference>
<name>A0A382YVV4_9ZZZZ</name>
<evidence type="ECO:0000313" key="1">
    <source>
        <dbReference type="EMBL" id="SVD87382.1"/>
    </source>
</evidence>